<dbReference type="InterPro" id="IPR036188">
    <property type="entry name" value="FAD/NAD-bd_sf"/>
</dbReference>
<dbReference type="EMBL" id="AOMB01000041">
    <property type="protein sequence ID" value="EMA36631.1"/>
    <property type="molecule type" value="Genomic_DNA"/>
</dbReference>
<evidence type="ECO:0000313" key="4">
    <source>
        <dbReference type="Proteomes" id="UP000011566"/>
    </source>
</evidence>
<protein>
    <submittedName>
        <fullName evidence="3">Dimethylglycine dehydrogenase</fullName>
    </submittedName>
</protein>
<feature type="domain" description="FAD dependent oxidoreductase" evidence="2">
    <location>
        <begin position="14"/>
        <end position="98"/>
    </location>
</feature>
<dbReference type="InterPro" id="IPR006076">
    <property type="entry name" value="FAD-dep_OxRdtase"/>
</dbReference>
<evidence type="ECO:0000256" key="1">
    <source>
        <dbReference type="SAM" id="MobiDB-lite"/>
    </source>
</evidence>
<name>M0LT76_9EURY</name>
<dbReference type="PANTHER" id="PTHR13847:SF193">
    <property type="entry name" value="PYRUVATE DEHYDROGENASE PHOSPHATASE REGULATORY SUBUNIT, MITOCHONDRIAL"/>
    <property type="match status" value="1"/>
</dbReference>
<sequence length="120" mass="12700">MSTGNTLPDRAGTVVVGAGCVGCSAAYHLTQLGREDVVVVDRGPLYETGGSTSHAPGLVPQTAGGKPMTELATYTQDLHTDLDAFRECGGIEVASTEDRSYPATVRDEPLFDPDNERMTR</sequence>
<keyword evidence="4" id="KW-1185">Reference proteome</keyword>
<dbReference type="Proteomes" id="UP000011566">
    <property type="component" value="Unassembled WGS sequence"/>
</dbReference>
<proteinExistence type="predicted"/>
<dbReference type="Gene3D" id="3.50.50.60">
    <property type="entry name" value="FAD/NAD(P)-binding domain"/>
    <property type="match status" value="1"/>
</dbReference>
<dbReference type="AlphaFoldDB" id="M0LT76"/>
<dbReference type="eggNOG" id="arCOG00755">
    <property type="taxonomic scope" value="Archaea"/>
</dbReference>
<dbReference type="Gene3D" id="3.30.9.10">
    <property type="entry name" value="D-Amino Acid Oxidase, subunit A, domain 2"/>
    <property type="match status" value="1"/>
</dbReference>
<gene>
    <name evidence="3" type="ORF">C447_15276</name>
</gene>
<comment type="caution">
    <text evidence="3">The sequence shown here is derived from an EMBL/GenBank/DDBJ whole genome shotgun (WGS) entry which is preliminary data.</text>
</comment>
<evidence type="ECO:0000313" key="3">
    <source>
        <dbReference type="EMBL" id="EMA36631.1"/>
    </source>
</evidence>
<dbReference type="PANTHER" id="PTHR13847">
    <property type="entry name" value="SARCOSINE DEHYDROGENASE-RELATED"/>
    <property type="match status" value="1"/>
</dbReference>
<evidence type="ECO:0000259" key="2">
    <source>
        <dbReference type="Pfam" id="PF01266"/>
    </source>
</evidence>
<dbReference type="Pfam" id="PF01266">
    <property type="entry name" value="DAO"/>
    <property type="match status" value="1"/>
</dbReference>
<reference evidence="3 4" key="1">
    <citation type="journal article" date="2014" name="PLoS Genet.">
        <title>Phylogenetically driven sequencing of extremely halophilic archaea reveals strategies for static and dynamic osmo-response.</title>
        <authorList>
            <person name="Becker E.A."/>
            <person name="Seitzer P.M."/>
            <person name="Tritt A."/>
            <person name="Larsen D."/>
            <person name="Krusor M."/>
            <person name="Yao A.I."/>
            <person name="Wu D."/>
            <person name="Madern D."/>
            <person name="Eisen J.A."/>
            <person name="Darling A.E."/>
            <person name="Facciotti M.T."/>
        </authorList>
    </citation>
    <scope>NUCLEOTIDE SEQUENCE [LARGE SCALE GENOMIC DNA]</scope>
    <source>
        <strain evidence="3 4">100A6</strain>
    </source>
</reference>
<dbReference type="GO" id="GO:0005737">
    <property type="term" value="C:cytoplasm"/>
    <property type="evidence" value="ECO:0007669"/>
    <property type="project" value="TreeGrafter"/>
</dbReference>
<feature type="region of interest" description="Disordered" evidence="1">
    <location>
        <begin position="47"/>
        <end position="66"/>
    </location>
</feature>
<dbReference type="SUPFAM" id="SSF51905">
    <property type="entry name" value="FAD/NAD(P)-binding domain"/>
    <property type="match status" value="1"/>
</dbReference>
<accession>M0LT76</accession>
<feature type="region of interest" description="Disordered" evidence="1">
    <location>
        <begin position="96"/>
        <end position="120"/>
    </location>
</feature>
<dbReference type="PATRIC" id="fig|1132509.6.peg.3549"/>
<organism evidence="3 4">
    <name type="scientific">Halococcus hamelinensis 100A6</name>
    <dbReference type="NCBI Taxonomy" id="1132509"/>
    <lineage>
        <taxon>Archaea</taxon>
        <taxon>Methanobacteriati</taxon>
        <taxon>Methanobacteriota</taxon>
        <taxon>Stenosarchaea group</taxon>
        <taxon>Halobacteria</taxon>
        <taxon>Halobacteriales</taxon>
        <taxon>Halococcaceae</taxon>
        <taxon>Halococcus</taxon>
    </lineage>
</organism>